<dbReference type="EMBL" id="KQ976513">
    <property type="protein sequence ID" value="KYM82331.1"/>
    <property type="molecule type" value="Genomic_DNA"/>
</dbReference>
<dbReference type="AlphaFoldDB" id="A0A195BCN9"/>
<gene>
    <name evidence="2" type="ORF">ALC53_07119</name>
</gene>
<protein>
    <submittedName>
        <fullName evidence="2">Uncharacterized protein</fullName>
    </submittedName>
</protein>
<dbReference type="Proteomes" id="UP000078540">
    <property type="component" value="Unassembled WGS sequence"/>
</dbReference>
<sequence>MVRFQDRPIPFQILPPILADRRLATVQRSYVTIPRRVHGDTSYTIRPEHQLPSRKSSAHRQRSTGSLISLATLFNVHERRKEFTIKLRYHPGFRAGIEPRMSRNHPNGQCKQGKFKRTKPREIIRRMKVQGSKRRVHKPQLVKSYEVSVTRSPMTTVHEKKRKKKKKQIGSAQEEWKKSTMFAKLVTMSNLQLFLLGRQQPSD</sequence>
<proteinExistence type="predicted"/>
<accession>A0A195BCN9</accession>
<evidence type="ECO:0000313" key="2">
    <source>
        <dbReference type="EMBL" id="KYM82331.1"/>
    </source>
</evidence>
<reference evidence="2 3" key="1">
    <citation type="submission" date="2015-09" db="EMBL/GenBank/DDBJ databases">
        <title>Atta colombica WGS genome.</title>
        <authorList>
            <person name="Nygaard S."/>
            <person name="Hu H."/>
            <person name="Boomsma J."/>
            <person name="Zhang G."/>
        </authorList>
    </citation>
    <scope>NUCLEOTIDE SEQUENCE [LARGE SCALE GENOMIC DNA]</scope>
    <source>
        <strain evidence="2">Treedump-2</strain>
        <tissue evidence="2">Whole body</tissue>
    </source>
</reference>
<feature type="region of interest" description="Disordered" evidence="1">
    <location>
        <begin position="41"/>
        <end position="63"/>
    </location>
</feature>
<organism evidence="2 3">
    <name type="scientific">Atta colombica</name>
    <dbReference type="NCBI Taxonomy" id="520822"/>
    <lineage>
        <taxon>Eukaryota</taxon>
        <taxon>Metazoa</taxon>
        <taxon>Ecdysozoa</taxon>
        <taxon>Arthropoda</taxon>
        <taxon>Hexapoda</taxon>
        <taxon>Insecta</taxon>
        <taxon>Pterygota</taxon>
        <taxon>Neoptera</taxon>
        <taxon>Endopterygota</taxon>
        <taxon>Hymenoptera</taxon>
        <taxon>Apocrita</taxon>
        <taxon>Aculeata</taxon>
        <taxon>Formicoidea</taxon>
        <taxon>Formicidae</taxon>
        <taxon>Myrmicinae</taxon>
        <taxon>Atta</taxon>
    </lineage>
</organism>
<name>A0A195BCN9_9HYME</name>
<feature type="region of interest" description="Disordered" evidence="1">
    <location>
        <begin position="96"/>
        <end position="117"/>
    </location>
</feature>
<evidence type="ECO:0000313" key="3">
    <source>
        <dbReference type="Proteomes" id="UP000078540"/>
    </source>
</evidence>
<keyword evidence="3" id="KW-1185">Reference proteome</keyword>
<evidence type="ECO:0000256" key="1">
    <source>
        <dbReference type="SAM" id="MobiDB-lite"/>
    </source>
</evidence>